<dbReference type="PANTHER" id="PTHR43308:SF5">
    <property type="entry name" value="S-LAYER PROTEIN _ PEPTIDOGLYCAN ENDO-BETA-N-ACETYLGLUCOSAMINIDASE"/>
    <property type="match status" value="1"/>
</dbReference>
<reference evidence="4" key="1">
    <citation type="submission" date="2020-10" db="EMBL/GenBank/DDBJ databases">
        <authorList>
            <person name="Gilroy R."/>
        </authorList>
    </citation>
    <scope>NUCLEOTIDE SEQUENCE</scope>
    <source>
        <strain evidence="4">USAMLcec3-3695</strain>
    </source>
</reference>
<dbReference type="Pfam" id="PF00395">
    <property type="entry name" value="SLH"/>
    <property type="match status" value="2"/>
</dbReference>
<dbReference type="InterPro" id="IPR001119">
    <property type="entry name" value="SLH_dom"/>
</dbReference>
<accession>A0A9D1SFS6</accession>
<evidence type="ECO:0000256" key="2">
    <source>
        <dbReference type="SAM" id="SignalP"/>
    </source>
</evidence>
<dbReference type="EMBL" id="DVNB01000119">
    <property type="protein sequence ID" value="HIU58415.1"/>
    <property type="molecule type" value="Genomic_DNA"/>
</dbReference>
<evidence type="ECO:0000256" key="1">
    <source>
        <dbReference type="ARBA" id="ARBA00022737"/>
    </source>
</evidence>
<proteinExistence type="predicted"/>
<gene>
    <name evidence="4" type="ORF">IAA61_11475</name>
</gene>
<name>A0A9D1SFS6_9FIRM</name>
<keyword evidence="2" id="KW-0732">Signal</keyword>
<feature type="domain" description="SLH" evidence="3">
    <location>
        <begin position="24"/>
        <end position="84"/>
    </location>
</feature>
<evidence type="ECO:0000313" key="5">
    <source>
        <dbReference type="Proteomes" id="UP000824109"/>
    </source>
</evidence>
<organism evidence="4 5">
    <name type="scientific">Candidatus Ornithomonoglobus merdipullorum</name>
    <dbReference type="NCBI Taxonomy" id="2840895"/>
    <lineage>
        <taxon>Bacteria</taxon>
        <taxon>Bacillati</taxon>
        <taxon>Bacillota</taxon>
        <taxon>Clostridia</taxon>
        <taxon>Candidatus Ornithomonoglobus</taxon>
    </lineage>
</organism>
<evidence type="ECO:0000313" key="4">
    <source>
        <dbReference type="EMBL" id="HIU58415.1"/>
    </source>
</evidence>
<dbReference type="Proteomes" id="UP000824109">
    <property type="component" value="Unassembled WGS sequence"/>
</dbReference>
<feature type="chain" id="PRO_5039526264" evidence="2">
    <location>
        <begin position="27"/>
        <end position="1021"/>
    </location>
</feature>
<dbReference type="InterPro" id="IPR051465">
    <property type="entry name" value="Cell_Envelope_Struct_Comp"/>
</dbReference>
<dbReference type="PROSITE" id="PS51272">
    <property type="entry name" value="SLH"/>
    <property type="match status" value="2"/>
</dbReference>
<protein>
    <submittedName>
        <fullName evidence="4">S-layer homology domain-containing protein</fullName>
    </submittedName>
</protein>
<keyword evidence="1" id="KW-0677">Repeat</keyword>
<reference evidence="4" key="2">
    <citation type="journal article" date="2021" name="PeerJ">
        <title>Extensive microbial diversity within the chicken gut microbiome revealed by metagenomics and culture.</title>
        <authorList>
            <person name="Gilroy R."/>
            <person name="Ravi A."/>
            <person name="Getino M."/>
            <person name="Pursley I."/>
            <person name="Horton D.L."/>
            <person name="Alikhan N.F."/>
            <person name="Baker D."/>
            <person name="Gharbi K."/>
            <person name="Hall N."/>
            <person name="Watson M."/>
            <person name="Adriaenssens E.M."/>
            <person name="Foster-Nyarko E."/>
            <person name="Jarju S."/>
            <person name="Secka A."/>
            <person name="Antonio M."/>
            <person name="Oren A."/>
            <person name="Chaudhuri R.R."/>
            <person name="La Ragione R."/>
            <person name="Hildebrand F."/>
            <person name="Pallen M.J."/>
        </authorList>
    </citation>
    <scope>NUCLEOTIDE SEQUENCE</scope>
    <source>
        <strain evidence="4">USAMLcec3-3695</strain>
    </source>
</reference>
<sequence>MKKQLSLVVALVTLLTTLFAAMPANAAFSDVPDDYKYKDAITTLSTLNVINGYENGTFEPEKSITRAEFTKIIVYMLGSDNMTEKITQFEDVGEDHWANANIKTAYDLGIINGFDEKTFKPDDPVTYEQALKMVVCALGYETLAEQNGGYPQGYQAEAAALELTNDITDTAYEANASRGVVSQIMYNALEVPMLDPLTLSTAEGKNLLNDYLNTYILTGTVVGVEDSTTADCTRVLGPGQMDILDNKGDEYVIDFTEYTENSEDLNKYLGNTIIVYYRQDRNSEDKWLIAIDNETYTNTEVTVNSRDIDSYENGTLRYYTGEESKASTLRFDTSEMTIRYNGRAVSGDVELDGSYYSPADALGEWLDPNSDNFIYGTVRCINNSSGGRFNVIDIYDYDTIVAYRAPNSTDYKITDKTITGNSLTLDPDSAEYEFTLTKNGSSINVTSIATNDVINYAVSLDGEFYTAVATNESVNGSITALSIEEDGESTISIDNTEYPVSERFLSYIENKEQKELRTGMEITAYMDMFGTLEWGTVTSSSTFYPYAYAINYSSEGETYYLRLFAPSNTKTTSFTSSTAYRVKSYQIADKVKLNNRSSSPYEVISTLEETAAAANPDADIPNIKVELTGINQLIKVGFNDEAQITQVITMDTEAEGTQNDDNGTLVRYRMMDPENKYYVSSSSVKESSTGSTYYSIRTSTPMFVIPKDRTDYDSYALKSAVTTNSMTSGGTYYLDAYDVDTTRYPSCVLVYNTNFKSGTSITRTTTYRLVADDITEEYDEEEDDIFDMLYTYNSATSLSTTPISAEADFSGIEKGDVILYGTDSENFADSYMLVQDYDEIRRVLDGDAITYTDENGEERTETYAWTETQEQTEENNWQLYKFDWRYPKTGVSEPTDEYYQTGGNVTDIFSRAAMFNILQVLPDTNAIYVTKSGFDENGNIDDSTYEEIKISSSTKFIRYDSETEEFTPYAEGTEDTTLTLTDLKEALYYGEDCSKVLVTYISSTTSASSTTPTARFIVIYE</sequence>
<dbReference type="PANTHER" id="PTHR43308">
    <property type="entry name" value="OUTER MEMBRANE PROTEIN ALPHA-RELATED"/>
    <property type="match status" value="1"/>
</dbReference>
<evidence type="ECO:0000259" key="3">
    <source>
        <dbReference type="PROSITE" id="PS51272"/>
    </source>
</evidence>
<feature type="signal peptide" evidence="2">
    <location>
        <begin position="1"/>
        <end position="26"/>
    </location>
</feature>
<dbReference type="AlphaFoldDB" id="A0A9D1SFS6"/>
<comment type="caution">
    <text evidence="4">The sequence shown here is derived from an EMBL/GenBank/DDBJ whole genome shotgun (WGS) entry which is preliminary data.</text>
</comment>
<feature type="domain" description="SLH" evidence="3">
    <location>
        <begin position="85"/>
        <end position="148"/>
    </location>
</feature>